<dbReference type="EMBL" id="LXQA011035146">
    <property type="protein sequence ID" value="MCI82110.1"/>
    <property type="molecule type" value="Genomic_DNA"/>
</dbReference>
<evidence type="ECO:0000313" key="3">
    <source>
        <dbReference type="Proteomes" id="UP000265520"/>
    </source>
</evidence>
<protein>
    <submittedName>
        <fullName evidence="2">Uncharacterized protein</fullName>
    </submittedName>
</protein>
<dbReference type="AlphaFoldDB" id="A0A392V6M8"/>
<feature type="compositionally biased region" description="Basic and acidic residues" evidence="1">
    <location>
        <begin position="1"/>
        <end position="10"/>
    </location>
</feature>
<reference evidence="2 3" key="1">
    <citation type="journal article" date="2018" name="Front. Plant Sci.">
        <title>Red Clover (Trifolium pratense) and Zigzag Clover (T. medium) - A Picture of Genomic Similarities and Differences.</title>
        <authorList>
            <person name="Dluhosova J."/>
            <person name="Istvanek J."/>
            <person name="Nedelnik J."/>
            <person name="Repkova J."/>
        </authorList>
    </citation>
    <scope>NUCLEOTIDE SEQUENCE [LARGE SCALE GENOMIC DNA]</scope>
    <source>
        <strain evidence="3">cv. 10/8</strain>
        <tissue evidence="2">Leaf</tissue>
    </source>
</reference>
<feature type="region of interest" description="Disordered" evidence="1">
    <location>
        <begin position="1"/>
        <end position="35"/>
    </location>
</feature>
<evidence type="ECO:0000313" key="2">
    <source>
        <dbReference type="EMBL" id="MCI82110.1"/>
    </source>
</evidence>
<proteinExistence type="predicted"/>
<organism evidence="2 3">
    <name type="scientific">Trifolium medium</name>
    <dbReference type="NCBI Taxonomy" id="97028"/>
    <lineage>
        <taxon>Eukaryota</taxon>
        <taxon>Viridiplantae</taxon>
        <taxon>Streptophyta</taxon>
        <taxon>Embryophyta</taxon>
        <taxon>Tracheophyta</taxon>
        <taxon>Spermatophyta</taxon>
        <taxon>Magnoliopsida</taxon>
        <taxon>eudicotyledons</taxon>
        <taxon>Gunneridae</taxon>
        <taxon>Pentapetalae</taxon>
        <taxon>rosids</taxon>
        <taxon>fabids</taxon>
        <taxon>Fabales</taxon>
        <taxon>Fabaceae</taxon>
        <taxon>Papilionoideae</taxon>
        <taxon>50 kb inversion clade</taxon>
        <taxon>NPAAA clade</taxon>
        <taxon>Hologalegina</taxon>
        <taxon>IRL clade</taxon>
        <taxon>Trifolieae</taxon>
        <taxon>Trifolium</taxon>
    </lineage>
</organism>
<comment type="caution">
    <text evidence="2">The sequence shown here is derived from an EMBL/GenBank/DDBJ whole genome shotgun (WGS) entry which is preliminary data.</text>
</comment>
<name>A0A392V6M8_9FABA</name>
<feature type="non-terminal residue" evidence="2">
    <location>
        <position position="1"/>
    </location>
</feature>
<sequence length="35" mass="3801">VLVISKETEKGMTSILSDSEEENDEEAANKAFTGK</sequence>
<keyword evidence="3" id="KW-1185">Reference proteome</keyword>
<accession>A0A392V6M8</accession>
<dbReference type="Proteomes" id="UP000265520">
    <property type="component" value="Unassembled WGS sequence"/>
</dbReference>
<evidence type="ECO:0000256" key="1">
    <source>
        <dbReference type="SAM" id="MobiDB-lite"/>
    </source>
</evidence>